<evidence type="ECO:0000313" key="4">
    <source>
        <dbReference type="Proteomes" id="UP000031637"/>
    </source>
</evidence>
<gene>
    <name evidence="3" type="ORF">SUTH_01024</name>
</gene>
<dbReference type="OrthoDB" id="9181480at2"/>
<feature type="signal peptide" evidence="2">
    <location>
        <begin position="1"/>
        <end position="19"/>
    </location>
</feature>
<accession>W0SDJ2</accession>
<keyword evidence="4" id="KW-1185">Reference proteome</keyword>
<dbReference type="HOGENOM" id="CLU_2107730_0_0_4"/>
<dbReference type="EMBL" id="AP012547">
    <property type="protein sequence ID" value="BAO28830.1"/>
    <property type="molecule type" value="Genomic_DNA"/>
</dbReference>
<dbReference type="Proteomes" id="UP000031637">
    <property type="component" value="Chromosome"/>
</dbReference>
<dbReference type="STRING" id="1223802.SUTH_01024"/>
<feature type="region of interest" description="Disordered" evidence="1">
    <location>
        <begin position="96"/>
        <end position="115"/>
    </location>
</feature>
<feature type="chain" id="PRO_5004796240" evidence="2">
    <location>
        <begin position="20"/>
        <end position="115"/>
    </location>
</feature>
<dbReference type="RefSeq" id="WP_052473274.1">
    <property type="nucleotide sequence ID" value="NZ_AP012547.1"/>
</dbReference>
<evidence type="ECO:0000313" key="3">
    <source>
        <dbReference type="EMBL" id="BAO28830.1"/>
    </source>
</evidence>
<feature type="compositionally biased region" description="Basic residues" evidence="1">
    <location>
        <begin position="103"/>
        <end position="115"/>
    </location>
</feature>
<name>W0SDJ2_9PROT</name>
<sequence>MKKLLMLAAGTLLALPAFAQSAIDYCAKARDPARCEARQAALKSCGEKRGAEKRACLDASIPPVDCSKAQNPQRCEAAQKAKEVCKGKTGKELKKCLRDEQPRKKKKKARKQKAS</sequence>
<reference evidence="3 4" key="1">
    <citation type="journal article" date="2014" name="Syst. Appl. Microbiol.">
        <title>Complete genomes of freshwater sulfur oxidizers Sulfuricella denitrificans skB26 and Sulfuritalea hydrogenivorans sk43H: genetic insights into the sulfur oxidation pathway of betaproteobacteria.</title>
        <authorList>
            <person name="Watanabe T."/>
            <person name="Kojima H."/>
            <person name="Fukui M."/>
        </authorList>
    </citation>
    <scope>NUCLEOTIDE SEQUENCE [LARGE SCALE GENOMIC DNA]</scope>
    <source>
        <strain evidence="3">DSM22779</strain>
    </source>
</reference>
<keyword evidence="2" id="KW-0732">Signal</keyword>
<protein>
    <submittedName>
        <fullName evidence="3">Uncharacterized protein</fullName>
    </submittedName>
</protein>
<organism evidence="3 4">
    <name type="scientific">Sulfuritalea hydrogenivorans sk43H</name>
    <dbReference type="NCBI Taxonomy" id="1223802"/>
    <lineage>
        <taxon>Bacteria</taxon>
        <taxon>Pseudomonadati</taxon>
        <taxon>Pseudomonadota</taxon>
        <taxon>Betaproteobacteria</taxon>
        <taxon>Nitrosomonadales</taxon>
        <taxon>Sterolibacteriaceae</taxon>
        <taxon>Sulfuritalea</taxon>
    </lineage>
</organism>
<evidence type="ECO:0000256" key="2">
    <source>
        <dbReference type="SAM" id="SignalP"/>
    </source>
</evidence>
<dbReference type="KEGG" id="shd:SUTH_01024"/>
<evidence type="ECO:0000256" key="1">
    <source>
        <dbReference type="SAM" id="MobiDB-lite"/>
    </source>
</evidence>
<proteinExistence type="predicted"/>
<dbReference type="AlphaFoldDB" id="W0SDJ2"/>